<evidence type="ECO:0000313" key="4">
    <source>
        <dbReference type="RefSeq" id="XP_028028449.1"/>
    </source>
</evidence>
<evidence type="ECO:0000256" key="1">
    <source>
        <dbReference type="SAM" id="Coils"/>
    </source>
</evidence>
<dbReference type="OrthoDB" id="8197317at2759"/>
<keyword evidence="3" id="KW-1185">Reference proteome</keyword>
<feature type="compositionally biased region" description="Basic residues" evidence="2">
    <location>
        <begin position="109"/>
        <end position="120"/>
    </location>
</feature>
<feature type="compositionally biased region" description="Polar residues" evidence="2">
    <location>
        <begin position="862"/>
        <end position="871"/>
    </location>
</feature>
<proteinExistence type="predicted"/>
<feature type="compositionally biased region" description="Basic and acidic residues" evidence="2">
    <location>
        <begin position="848"/>
        <end position="861"/>
    </location>
</feature>
<keyword evidence="1" id="KW-0175">Coiled coil</keyword>
<dbReference type="RefSeq" id="XP_028028450.1">
    <property type="nucleotide sequence ID" value="XM_028172649.1"/>
</dbReference>
<feature type="compositionally biased region" description="Low complexity" evidence="2">
    <location>
        <begin position="804"/>
        <end position="813"/>
    </location>
</feature>
<dbReference type="RefSeq" id="XP_028028449.1">
    <property type="nucleotide sequence ID" value="XM_028172648.1"/>
</dbReference>
<feature type="region of interest" description="Disordered" evidence="2">
    <location>
        <begin position="95"/>
        <end position="126"/>
    </location>
</feature>
<evidence type="ECO:0000313" key="3">
    <source>
        <dbReference type="Proteomes" id="UP000504629"/>
    </source>
</evidence>
<reference evidence="4 5" key="1">
    <citation type="submission" date="2025-04" db="UniProtKB">
        <authorList>
            <consortium name="RefSeq"/>
        </authorList>
    </citation>
    <scope>IDENTIFICATION</scope>
    <source>
        <tissue evidence="4 5">Silk gland</tissue>
    </source>
</reference>
<feature type="compositionally biased region" description="Low complexity" evidence="2">
    <location>
        <begin position="977"/>
        <end position="994"/>
    </location>
</feature>
<name>A0A6J2JFV5_BOMMA</name>
<organism evidence="3 5">
    <name type="scientific">Bombyx mandarina</name>
    <name type="common">Wild silk moth</name>
    <name type="synonym">Wild silkworm</name>
    <dbReference type="NCBI Taxonomy" id="7092"/>
    <lineage>
        <taxon>Eukaryota</taxon>
        <taxon>Metazoa</taxon>
        <taxon>Ecdysozoa</taxon>
        <taxon>Arthropoda</taxon>
        <taxon>Hexapoda</taxon>
        <taxon>Insecta</taxon>
        <taxon>Pterygota</taxon>
        <taxon>Neoptera</taxon>
        <taxon>Endopterygota</taxon>
        <taxon>Lepidoptera</taxon>
        <taxon>Glossata</taxon>
        <taxon>Ditrysia</taxon>
        <taxon>Bombycoidea</taxon>
        <taxon>Bombycidae</taxon>
        <taxon>Bombycinae</taxon>
        <taxon>Bombyx</taxon>
    </lineage>
</organism>
<feature type="region of interest" description="Disordered" evidence="2">
    <location>
        <begin position="397"/>
        <end position="430"/>
    </location>
</feature>
<evidence type="ECO:0000256" key="2">
    <source>
        <dbReference type="SAM" id="MobiDB-lite"/>
    </source>
</evidence>
<feature type="region of interest" description="Disordered" evidence="2">
    <location>
        <begin position="945"/>
        <end position="997"/>
    </location>
</feature>
<gene>
    <name evidence="4 5" type="primary">LOC114241724</name>
</gene>
<sequence>MHIQFIMANARSHNALQETEREEGEIVESLDYLSDISSEEEFLLRQRLQVLENYNNVLERKKAKRSSIGSGNLLKKPPLLLDLSDISASETEENYCTPQSHFAKEPKQKAKSRRRLKKHKENSSNVLPRTKYHKKCHVSKKKKGAKVVLESSDESDDEYKFKRRKLADAVVVHKETNEKSSLSSRLKEMLQKAVNREPLKTSLGDKKVESSNNKIMTYDLSSPISPSTEGHVSCFEIGDSVITKTKCSLYHKPEVIEASAEDEISTQDINQNSKSKNNFELSKDRNIDIVDSVDCIRKSFEREEHLQKDSDDDLETLRQTALNTKATKSSRDTSEGPAINENKTMSDDEDSDTAELRLICLKSTLLKKAIEMKQKQKRQKKLSQSSHKRDELIDSLYDDLNNRDSGNNTDKESVDMEIGSDETTESRKKTQKRCQELEIISNQNFDILPPQNVPKQDEFDEDEDLLRAKLLTSLSKNLPNLVDAELINDSNGKASASNNKSNAESIPEEKKFIIKLGESDSEAENEATKNLTKMHMKLSEDVCFATKLDNLLKSTRMQVEKNKHSETETNSPVTKKPEKFVAKALNNLPKSEQIEYRNLVKRMAELEKMKESRQSAMNQTNSVLSSDTLKPKNMPFNAKRIVTISSLEEQIANSRKKIAEESSKMLKLKEEAVKLSQKYKIAATELRNISTAIYINKKHQRAIQNSLTKIRSDHQLLIKSSSKQPVLNKHSKINRIVDKKINKITIPNHPQKENDPLKVDHKNTVSIKNTKSIKEHKECLSAPTPMLSIEIDVGSKRKVVKLPPKNPVKLTPTSTDNLPPISPVKPRPNSPVLLSPKSPVNESIPEVVRGRSIEKKDHNINRNDASTQSSGDCEFGGNTEAEREPKLPRSEKYERLLGEYISPLESLGTSTRSRETYVNENSRPMPIQCFYFGFYKTNVDSNMRTHRRSPQRFGGPIRTRSSVLSRSAEIARTPNANSYTSTSSHNDTTHTQSTGRDTIEFTRIIHITFQSLIPFPTTENGSYL</sequence>
<dbReference type="KEGG" id="bman:114241724"/>
<dbReference type="GeneID" id="114241724"/>
<accession>A0A6J2JFV5</accession>
<dbReference type="Proteomes" id="UP000504629">
    <property type="component" value="Unplaced"/>
</dbReference>
<evidence type="ECO:0000313" key="5">
    <source>
        <dbReference type="RefSeq" id="XP_028028450.1"/>
    </source>
</evidence>
<feature type="compositionally biased region" description="Pro residues" evidence="2">
    <location>
        <begin position="820"/>
        <end position="829"/>
    </location>
</feature>
<feature type="region of interest" description="Disordered" evidence="2">
    <location>
        <begin position="321"/>
        <end position="352"/>
    </location>
</feature>
<feature type="region of interest" description="Disordered" evidence="2">
    <location>
        <begin position="804"/>
        <end position="888"/>
    </location>
</feature>
<feature type="coiled-coil region" evidence="1">
    <location>
        <begin position="644"/>
        <end position="685"/>
    </location>
</feature>
<dbReference type="AlphaFoldDB" id="A0A6J2JFV5"/>
<protein>
    <submittedName>
        <fullName evidence="4 5">Leucine-rich repeat-containing protein DDB_G0290503 isoform X1</fullName>
    </submittedName>
</protein>